<organism evidence="2 3">
    <name type="scientific">Saccharothrix xinjiangensis</name>
    <dbReference type="NCBI Taxonomy" id="204798"/>
    <lineage>
        <taxon>Bacteria</taxon>
        <taxon>Bacillati</taxon>
        <taxon>Actinomycetota</taxon>
        <taxon>Actinomycetes</taxon>
        <taxon>Pseudonocardiales</taxon>
        <taxon>Pseudonocardiaceae</taxon>
        <taxon>Saccharothrix</taxon>
    </lineage>
</organism>
<dbReference type="SUPFAM" id="SSF51338">
    <property type="entry name" value="Composite domain of metallo-dependent hydrolases"/>
    <property type="match status" value="1"/>
</dbReference>
<sequence>MGEATTIENARVFDGTGLTGPRAVHLAGGLLVHAPPPGARVVDARGGALLPGLIDTHVHVEDLAELRASAHWGVTTALDMGTPHLDRTLPLRHLDAVTDLFAAGHPAVAPGATAIRKMDYPASAAVAGPADAEAFVAARVRDGADYVKVLVEDPKQPGTKALDAATVEAVVDAAHRHRLKVVAHAVTGSTFLTAVRAGADVVTHVPVQAVVDRGAARAGLVVSPTLVMMRGICATIGRKPALRALAALRVVPRMDFDNALASVRLLRDSGATILAGTDANADPTTPFSPPHGEAMHQELRLLVDAGLSPVEALRAATATPAEVFGLTDRGVITAGRRADLLLVDGDPTADIDRTRHVTGVWIAGERVR</sequence>
<dbReference type="SUPFAM" id="SSF51556">
    <property type="entry name" value="Metallo-dependent hydrolases"/>
    <property type="match status" value="1"/>
</dbReference>
<dbReference type="Gene3D" id="3.30.110.90">
    <property type="entry name" value="Amidohydrolase"/>
    <property type="match status" value="1"/>
</dbReference>
<name>A0ABV9Y1P4_9PSEU</name>
<dbReference type="PANTHER" id="PTHR43135:SF3">
    <property type="entry name" value="ALPHA-D-RIBOSE 1-METHYLPHOSPHONATE 5-TRIPHOSPHATE DIPHOSPHATASE"/>
    <property type="match status" value="1"/>
</dbReference>
<dbReference type="PANTHER" id="PTHR43135">
    <property type="entry name" value="ALPHA-D-RIBOSE 1-METHYLPHOSPHONATE 5-TRIPHOSPHATE DIPHOSPHATASE"/>
    <property type="match status" value="1"/>
</dbReference>
<keyword evidence="3" id="KW-1185">Reference proteome</keyword>
<accession>A0ABV9Y1P4</accession>
<dbReference type="EMBL" id="JBHSJB010000021">
    <property type="protein sequence ID" value="MFC5056461.1"/>
    <property type="molecule type" value="Genomic_DNA"/>
</dbReference>
<evidence type="ECO:0000313" key="2">
    <source>
        <dbReference type="EMBL" id="MFC5056461.1"/>
    </source>
</evidence>
<dbReference type="InterPro" id="IPR011059">
    <property type="entry name" value="Metal-dep_hydrolase_composite"/>
</dbReference>
<evidence type="ECO:0000313" key="3">
    <source>
        <dbReference type="Proteomes" id="UP001595833"/>
    </source>
</evidence>
<dbReference type="Gene3D" id="3.40.50.10910">
    <property type="entry name" value="Amidohydrolase"/>
    <property type="match status" value="1"/>
</dbReference>
<dbReference type="Gene3D" id="2.30.40.10">
    <property type="entry name" value="Urease, subunit C, domain 1"/>
    <property type="match status" value="1"/>
</dbReference>
<dbReference type="InterPro" id="IPR006680">
    <property type="entry name" value="Amidohydro-rel"/>
</dbReference>
<feature type="domain" description="Amidohydrolase-related" evidence="1">
    <location>
        <begin position="49"/>
        <end position="367"/>
    </location>
</feature>
<dbReference type="InterPro" id="IPR032466">
    <property type="entry name" value="Metal_Hydrolase"/>
</dbReference>
<dbReference type="RefSeq" id="WP_344043654.1">
    <property type="nucleotide sequence ID" value="NZ_BAAAKE010000049.1"/>
</dbReference>
<dbReference type="InterPro" id="IPR051781">
    <property type="entry name" value="Metallo-dep_Hydrolase"/>
</dbReference>
<gene>
    <name evidence="2" type="ORF">ACFPFM_22210</name>
</gene>
<evidence type="ECO:0000259" key="1">
    <source>
        <dbReference type="Pfam" id="PF01979"/>
    </source>
</evidence>
<dbReference type="Pfam" id="PF01979">
    <property type="entry name" value="Amidohydro_1"/>
    <property type="match status" value="1"/>
</dbReference>
<proteinExistence type="predicted"/>
<protein>
    <submittedName>
        <fullName evidence="2">Amidohydrolase family protein</fullName>
    </submittedName>
</protein>
<dbReference type="Proteomes" id="UP001595833">
    <property type="component" value="Unassembled WGS sequence"/>
</dbReference>
<comment type="caution">
    <text evidence="2">The sequence shown here is derived from an EMBL/GenBank/DDBJ whole genome shotgun (WGS) entry which is preliminary data.</text>
</comment>
<reference evidence="3" key="1">
    <citation type="journal article" date="2019" name="Int. J. Syst. Evol. Microbiol.">
        <title>The Global Catalogue of Microorganisms (GCM) 10K type strain sequencing project: providing services to taxonomists for standard genome sequencing and annotation.</title>
        <authorList>
            <consortium name="The Broad Institute Genomics Platform"/>
            <consortium name="The Broad Institute Genome Sequencing Center for Infectious Disease"/>
            <person name="Wu L."/>
            <person name="Ma J."/>
        </authorList>
    </citation>
    <scope>NUCLEOTIDE SEQUENCE [LARGE SCALE GENOMIC DNA]</scope>
    <source>
        <strain evidence="3">KCTC 12848</strain>
    </source>
</reference>
<dbReference type="Gene3D" id="1.20.58.520">
    <property type="entry name" value="Amidohydrolase"/>
    <property type="match status" value="1"/>
</dbReference>